<dbReference type="KEGG" id="htq:FRZ44_21480"/>
<dbReference type="RefSeq" id="WP_151177155.1">
    <property type="nucleotide sequence ID" value="NZ_CP042906.1"/>
</dbReference>
<dbReference type="InterPro" id="IPR010998">
    <property type="entry name" value="Integrase_recombinase_N"/>
</dbReference>
<evidence type="ECO:0000313" key="8">
    <source>
        <dbReference type="EMBL" id="QEX16853.1"/>
    </source>
</evidence>
<gene>
    <name evidence="8" type="ORF">FRZ44_21480</name>
</gene>
<dbReference type="PROSITE" id="PS51900">
    <property type="entry name" value="CB"/>
    <property type="match status" value="1"/>
</dbReference>
<evidence type="ECO:0000256" key="1">
    <source>
        <dbReference type="ARBA" id="ARBA00008857"/>
    </source>
</evidence>
<name>A0A5J6MH90_9PROT</name>
<comment type="similarity">
    <text evidence="1">Belongs to the 'phage' integrase family.</text>
</comment>
<keyword evidence="4" id="KW-0233">DNA recombination</keyword>
<dbReference type="Proteomes" id="UP000326202">
    <property type="component" value="Chromosome"/>
</dbReference>
<reference evidence="8 9" key="1">
    <citation type="submission" date="2019-08" db="EMBL/GenBank/DDBJ databases">
        <title>Hyperibacter terrae gen. nov., sp. nov. and Hyperibacter viscosus sp. nov., two new members in the family Rhodospirillaceae isolated from the rhizosphere of Hypericum perforatum.</title>
        <authorList>
            <person name="Noviana Z."/>
        </authorList>
    </citation>
    <scope>NUCLEOTIDE SEQUENCE [LARGE SCALE GENOMIC DNA]</scope>
    <source>
        <strain evidence="8 9">R5913</strain>
    </source>
</reference>
<dbReference type="InterPro" id="IPR050090">
    <property type="entry name" value="Tyrosine_recombinase_XerCD"/>
</dbReference>
<dbReference type="InterPro" id="IPR046668">
    <property type="entry name" value="DUF6538"/>
</dbReference>
<dbReference type="GO" id="GO:0015074">
    <property type="term" value="P:DNA integration"/>
    <property type="evidence" value="ECO:0007669"/>
    <property type="project" value="UniProtKB-KW"/>
</dbReference>
<dbReference type="InterPro" id="IPR044068">
    <property type="entry name" value="CB"/>
</dbReference>
<dbReference type="SUPFAM" id="SSF56349">
    <property type="entry name" value="DNA breaking-rejoining enzymes"/>
    <property type="match status" value="1"/>
</dbReference>
<evidence type="ECO:0000313" key="9">
    <source>
        <dbReference type="Proteomes" id="UP000326202"/>
    </source>
</evidence>
<dbReference type="Gene3D" id="1.10.443.10">
    <property type="entry name" value="Intergrase catalytic core"/>
    <property type="match status" value="1"/>
</dbReference>
<dbReference type="PANTHER" id="PTHR30349:SF41">
    <property type="entry name" value="INTEGRASE_RECOMBINASE PROTEIN MJ0367-RELATED"/>
    <property type="match status" value="1"/>
</dbReference>
<proteinExistence type="inferred from homology"/>
<evidence type="ECO:0000256" key="5">
    <source>
        <dbReference type="PROSITE-ProRule" id="PRU01248"/>
    </source>
</evidence>
<dbReference type="Pfam" id="PF20172">
    <property type="entry name" value="DUF6538"/>
    <property type="match status" value="1"/>
</dbReference>
<dbReference type="InterPro" id="IPR011010">
    <property type="entry name" value="DNA_brk_join_enz"/>
</dbReference>
<evidence type="ECO:0000259" key="7">
    <source>
        <dbReference type="PROSITE" id="PS51900"/>
    </source>
</evidence>
<evidence type="ECO:0000256" key="3">
    <source>
        <dbReference type="ARBA" id="ARBA00023125"/>
    </source>
</evidence>
<dbReference type="InterPro" id="IPR002104">
    <property type="entry name" value="Integrase_catalytic"/>
</dbReference>
<evidence type="ECO:0000256" key="4">
    <source>
        <dbReference type="ARBA" id="ARBA00023172"/>
    </source>
</evidence>
<accession>A0A5J6MH90</accession>
<dbReference type="Gene3D" id="1.10.150.130">
    <property type="match status" value="1"/>
</dbReference>
<evidence type="ECO:0000259" key="6">
    <source>
        <dbReference type="PROSITE" id="PS51898"/>
    </source>
</evidence>
<dbReference type="PANTHER" id="PTHR30349">
    <property type="entry name" value="PHAGE INTEGRASE-RELATED"/>
    <property type="match status" value="1"/>
</dbReference>
<sequence length="420" mass="46617">MPAYIQKRRRRWYAVLEIPEAVREAVGKPRFVKSLQTESETVARRRALPLVALWKRQIEKANGNSPLIAEAQRWRQSITEEIERGNYDDELGPIVPLLLGDRAEEIEKKHGTEAAGLFYSVATGDAVMIEDMADKWLAEAGYPEKGAYQHRRALAVLTARHKTVGEMDRKTVGAFVTDVLAQGRKAATANRIISTYSALWRWLERRGHVEGNPWLNQRLAVKGDNGDRRAFTEAEAIRFLAALDGVDRDVVSVAAVTGMRLEEITGLEPADVTANGKVVWLEVREGKTKAAARRVPVVAPSVRKMLLDRKAAGHASPAGGRGPKLFHELKPDRFGDYGSALSKRVGRKLRSIGLTDPHLVADHSWRHRARTLMEHADVMPWVADALIGHKRPGEGLGRYSKGPSEEQLVAAVKAIKLPAM</sequence>
<feature type="domain" description="Tyr recombinase" evidence="6">
    <location>
        <begin position="226"/>
        <end position="413"/>
    </location>
</feature>
<dbReference type="InterPro" id="IPR013762">
    <property type="entry name" value="Integrase-like_cat_sf"/>
</dbReference>
<keyword evidence="3 5" id="KW-0238">DNA-binding</keyword>
<dbReference type="PROSITE" id="PS51898">
    <property type="entry name" value="TYR_RECOMBINASE"/>
    <property type="match status" value="1"/>
</dbReference>
<evidence type="ECO:0000256" key="2">
    <source>
        <dbReference type="ARBA" id="ARBA00022908"/>
    </source>
</evidence>
<evidence type="ECO:0008006" key="10">
    <source>
        <dbReference type="Google" id="ProtNLM"/>
    </source>
</evidence>
<dbReference type="GO" id="GO:0003677">
    <property type="term" value="F:DNA binding"/>
    <property type="evidence" value="ECO:0007669"/>
    <property type="project" value="UniProtKB-UniRule"/>
</dbReference>
<protein>
    <recommendedName>
        <fullName evidence="10">Integrase</fullName>
    </recommendedName>
</protein>
<organism evidence="8 9">
    <name type="scientific">Hypericibacter terrae</name>
    <dbReference type="NCBI Taxonomy" id="2602015"/>
    <lineage>
        <taxon>Bacteria</taxon>
        <taxon>Pseudomonadati</taxon>
        <taxon>Pseudomonadota</taxon>
        <taxon>Alphaproteobacteria</taxon>
        <taxon>Rhodospirillales</taxon>
        <taxon>Dongiaceae</taxon>
        <taxon>Hypericibacter</taxon>
    </lineage>
</organism>
<dbReference type="AlphaFoldDB" id="A0A5J6MH90"/>
<dbReference type="GO" id="GO:0006310">
    <property type="term" value="P:DNA recombination"/>
    <property type="evidence" value="ECO:0007669"/>
    <property type="project" value="UniProtKB-KW"/>
</dbReference>
<dbReference type="OrthoDB" id="9784724at2"/>
<feature type="domain" description="Core-binding (CB)" evidence="7">
    <location>
        <begin position="127"/>
        <end position="204"/>
    </location>
</feature>
<dbReference type="EMBL" id="CP042906">
    <property type="protein sequence ID" value="QEX16853.1"/>
    <property type="molecule type" value="Genomic_DNA"/>
</dbReference>
<keyword evidence="2" id="KW-0229">DNA integration</keyword>
<keyword evidence="9" id="KW-1185">Reference proteome</keyword>